<dbReference type="EMBL" id="FOEG01000012">
    <property type="protein sequence ID" value="SEP14820.1"/>
    <property type="molecule type" value="Genomic_DNA"/>
</dbReference>
<evidence type="ECO:0000313" key="5">
    <source>
        <dbReference type="Proteomes" id="UP000199657"/>
    </source>
</evidence>
<keyword evidence="2 4" id="KW-0808">Transferase</keyword>
<dbReference type="Pfam" id="PF13439">
    <property type="entry name" value="Glyco_transf_4"/>
    <property type="match status" value="1"/>
</dbReference>
<gene>
    <name evidence="4" type="ORF">SAMN04488052_11279</name>
</gene>
<dbReference type="PANTHER" id="PTHR12526">
    <property type="entry name" value="GLYCOSYLTRANSFERASE"/>
    <property type="match status" value="1"/>
</dbReference>
<evidence type="ECO:0000313" key="4">
    <source>
        <dbReference type="EMBL" id="SEP14820.1"/>
    </source>
</evidence>
<accession>A0A1H8VHQ9</accession>
<name>A0A1H8VHQ9_9GAMM</name>
<feature type="domain" description="Glycosyltransferase subfamily 4-like N-terminal" evidence="3">
    <location>
        <begin position="3"/>
        <end position="152"/>
    </location>
</feature>
<evidence type="ECO:0000259" key="3">
    <source>
        <dbReference type="Pfam" id="PF13439"/>
    </source>
</evidence>
<dbReference type="PANTHER" id="PTHR12526:SF510">
    <property type="entry name" value="D-INOSITOL 3-PHOSPHATE GLYCOSYLTRANSFERASE"/>
    <property type="match status" value="1"/>
</dbReference>
<dbReference type="SUPFAM" id="SSF53756">
    <property type="entry name" value="UDP-Glycosyltransferase/glycogen phosphorylase"/>
    <property type="match status" value="1"/>
</dbReference>
<evidence type="ECO:0000256" key="1">
    <source>
        <dbReference type="ARBA" id="ARBA00022676"/>
    </source>
</evidence>
<reference evidence="4 5" key="1">
    <citation type="submission" date="2016-10" db="EMBL/GenBank/DDBJ databases">
        <authorList>
            <person name="de Groot N.N."/>
        </authorList>
    </citation>
    <scope>NUCLEOTIDE SEQUENCE [LARGE SCALE GENOMIC DNA]</scope>
    <source>
        <strain evidence="4 5">CGMCC 1.6291</strain>
    </source>
</reference>
<sequence>MLINTARGLASRGHQVDYLSPADGAFLGGLPADIRHRPLPARPRQHRAALVDYIRENRPDSVIVGKDQDAVTAIRARDAAGTGVRVVVRPGTTVSRRLAGRNAIKRWRTYRALRRTYRQADGIVANSEGVRDDIAAITGIASDAIHLVRNPVITPDFHEAAAAEPVHPWFAPDEPPVLLGAGGLRRQKDFATLIAALARVREEREARLVILGGGHLEKELWSQARALGVAENVTMPGFVENPYPWMAQADLFVLSSLWEGSPNVLTEALALGTPVVATDCPSGPREILQGGQFGPLVPPGEPEAMATGILTALRAPLPAAVLQSATADYTMERNAEGYEAMLRDVHERAANR</sequence>
<evidence type="ECO:0000256" key="2">
    <source>
        <dbReference type="ARBA" id="ARBA00022679"/>
    </source>
</evidence>
<dbReference type="GO" id="GO:0016757">
    <property type="term" value="F:glycosyltransferase activity"/>
    <property type="evidence" value="ECO:0007669"/>
    <property type="project" value="UniProtKB-KW"/>
</dbReference>
<organism evidence="4 5">
    <name type="scientific">Aquisalimonas asiatica</name>
    <dbReference type="NCBI Taxonomy" id="406100"/>
    <lineage>
        <taxon>Bacteria</taxon>
        <taxon>Pseudomonadati</taxon>
        <taxon>Pseudomonadota</taxon>
        <taxon>Gammaproteobacteria</taxon>
        <taxon>Chromatiales</taxon>
        <taxon>Ectothiorhodospiraceae</taxon>
        <taxon>Aquisalimonas</taxon>
    </lineage>
</organism>
<dbReference type="Gene3D" id="3.40.50.2000">
    <property type="entry name" value="Glycogen Phosphorylase B"/>
    <property type="match status" value="2"/>
</dbReference>
<dbReference type="CDD" id="cd03811">
    <property type="entry name" value="GT4_GT28_WabH-like"/>
    <property type="match status" value="1"/>
</dbReference>
<keyword evidence="1" id="KW-0328">Glycosyltransferase</keyword>
<dbReference type="AlphaFoldDB" id="A0A1H8VHQ9"/>
<dbReference type="Proteomes" id="UP000199657">
    <property type="component" value="Unassembled WGS sequence"/>
</dbReference>
<keyword evidence="5" id="KW-1185">Reference proteome</keyword>
<dbReference type="Pfam" id="PF13692">
    <property type="entry name" value="Glyco_trans_1_4"/>
    <property type="match status" value="1"/>
</dbReference>
<dbReference type="STRING" id="406100.SAMN04488052_11279"/>
<dbReference type="InterPro" id="IPR028098">
    <property type="entry name" value="Glyco_trans_4-like_N"/>
</dbReference>
<proteinExistence type="predicted"/>
<protein>
    <submittedName>
        <fullName evidence="4">Glycosyltransferase involved in cell wall bisynthesis</fullName>
    </submittedName>
</protein>